<dbReference type="PANTHER" id="PTHR30290">
    <property type="entry name" value="PERIPLASMIC BINDING COMPONENT OF ABC TRANSPORTER"/>
    <property type="match status" value="1"/>
</dbReference>
<keyword evidence="3" id="KW-0732">Signal</keyword>
<accession>A0ABS7WV11</accession>
<dbReference type="EMBL" id="JACGBB010000015">
    <property type="protein sequence ID" value="MBZ7987800.1"/>
    <property type="molecule type" value="Genomic_DNA"/>
</dbReference>
<evidence type="ECO:0000256" key="1">
    <source>
        <dbReference type="ARBA" id="ARBA00005695"/>
    </source>
</evidence>
<dbReference type="InterPro" id="IPR000914">
    <property type="entry name" value="SBP_5_dom"/>
</dbReference>
<dbReference type="Proteomes" id="UP000786183">
    <property type="component" value="Unassembled WGS sequence"/>
</dbReference>
<dbReference type="Gene3D" id="3.90.76.10">
    <property type="entry name" value="Dipeptide-binding Protein, Domain 1"/>
    <property type="match status" value="1"/>
</dbReference>
<dbReference type="PANTHER" id="PTHR30290:SF9">
    <property type="entry name" value="OLIGOPEPTIDE-BINDING PROTEIN APPA"/>
    <property type="match status" value="1"/>
</dbReference>
<proteinExistence type="inferred from homology"/>
<dbReference type="SUPFAM" id="SSF53850">
    <property type="entry name" value="Periplasmic binding protein-like II"/>
    <property type="match status" value="1"/>
</dbReference>
<dbReference type="InterPro" id="IPR039424">
    <property type="entry name" value="SBP_5"/>
</dbReference>
<name>A0ABS7WV11_9BACT</name>
<dbReference type="Gene3D" id="3.10.105.10">
    <property type="entry name" value="Dipeptide-binding Protein, Domain 3"/>
    <property type="match status" value="1"/>
</dbReference>
<feature type="domain" description="Solute-binding protein family 5" evidence="4">
    <location>
        <begin position="54"/>
        <end position="235"/>
    </location>
</feature>
<protein>
    <recommendedName>
        <fullName evidence="4">Solute-binding protein family 5 domain-containing protein</fullName>
    </recommendedName>
</protein>
<organism evidence="5 6">
    <name type="scientific">Campylobacter canadensis</name>
    <dbReference type="NCBI Taxonomy" id="449520"/>
    <lineage>
        <taxon>Bacteria</taxon>
        <taxon>Pseudomonadati</taxon>
        <taxon>Campylobacterota</taxon>
        <taxon>Epsilonproteobacteria</taxon>
        <taxon>Campylobacterales</taxon>
        <taxon>Campylobacteraceae</taxon>
        <taxon>Campylobacter</taxon>
    </lineage>
</organism>
<evidence type="ECO:0000313" key="6">
    <source>
        <dbReference type="Proteomes" id="UP000786183"/>
    </source>
</evidence>
<dbReference type="Pfam" id="PF00496">
    <property type="entry name" value="SBP_bac_5"/>
    <property type="match status" value="1"/>
</dbReference>
<reference evidence="5 6" key="1">
    <citation type="submission" date="2020-07" db="EMBL/GenBank/DDBJ databases">
        <title>Transfer of Campylobacter canadensis to the novel genus Avispirillum gen. nov., that also includes two novel species recovered from migratory waterfowl: Avispirillum anseris sp. nov. and Avispirillum brantae sp. nov.</title>
        <authorList>
            <person name="Miller W.G."/>
            <person name="Chapman M.H."/>
            <person name="Yee E."/>
            <person name="Inglis G.D."/>
        </authorList>
    </citation>
    <scope>NUCLEOTIDE SEQUENCE [LARGE SCALE GENOMIC DNA]</scope>
    <source>
        <strain evidence="5 6">L283</strain>
    </source>
</reference>
<comment type="similarity">
    <text evidence="1">Belongs to the bacterial solute-binding protein 5 family.</text>
</comment>
<gene>
    <name evidence="5" type="ORF">AVCANL283_06780</name>
</gene>
<comment type="caution">
    <text evidence="5">The sequence shown here is derived from an EMBL/GenBank/DDBJ whole genome shotgun (WGS) entry which is preliminary data.</text>
</comment>
<evidence type="ECO:0000313" key="5">
    <source>
        <dbReference type="EMBL" id="MBZ7987800.1"/>
    </source>
</evidence>
<keyword evidence="2" id="KW-0813">Transport</keyword>
<sequence>MFRYLFLIFLTLNISADVIRIGTKEDIFSFNPFYSKSILTEQLYASLFDKNNNPILAQSYSVSNDGLSYFIKLKNNIFFDDDIQLSSKDVKFSYNLARSKKLQSIYYLSLENIKKIHIISNYELAFELYKKDVDFINKLQIPILPKEIIIKNGLVFFNKNALGLGAYKIKRIKKNDYIELEPNPYSPIIALNSGVRILKFKNDFDLFFAINSSLIDMVLFDNDFYKIDNLRQYLNKLITANNNMISLVFTKNNSLYKTIEKAICIDDISMKLDKTFVLFYDNICDKNKARIELNNLGYFIPKTMIEFNINSSEKNSPIYFVKDNKELVFNILLLKKTNLLSDLANIIKENLNKFGIKTNIIYSDFIKNERIDAILIDYPTQLQKSDAFYKIIKQSLSDTNINQNNIFLLNIAKGTNLFVYSNKIKVPENYDVNKLYLLEEK</sequence>
<evidence type="ECO:0000259" key="4">
    <source>
        <dbReference type="Pfam" id="PF00496"/>
    </source>
</evidence>
<dbReference type="RefSeq" id="WP_224325458.1">
    <property type="nucleotide sequence ID" value="NZ_JACGBB010000015.1"/>
</dbReference>
<dbReference type="Gene3D" id="3.40.190.10">
    <property type="entry name" value="Periplasmic binding protein-like II"/>
    <property type="match status" value="1"/>
</dbReference>
<keyword evidence="6" id="KW-1185">Reference proteome</keyword>
<evidence type="ECO:0000256" key="2">
    <source>
        <dbReference type="ARBA" id="ARBA00022448"/>
    </source>
</evidence>
<evidence type="ECO:0000256" key="3">
    <source>
        <dbReference type="ARBA" id="ARBA00022729"/>
    </source>
</evidence>